<feature type="coiled-coil region" evidence="6">
    <location>
        <begin position="92"/>
        <end position="184"/>
    </location>
</feature>
<dbReference type="EMBL" id="JACWUN010000019">
    <property type="protein sequence ID" value="MBD1401689.1"/>
    <property type="molecule type" value="Genomic_DNA"/>
</dbReference>
<keyword evidence="4 7" id="KW-1133">Transmembrane helix</keyword>
<evidence type="ECO:0000256" key="5">
    <source>
        <dbReference type="ARBA" id="ARBA00023136"/>
    </source>
</evidence>
<proteinExistence type="predicted"/>
<dbReference type="AlphaFoldDB" id="A0A8J6QMY7"/>
<dbReference type="InterPro" id="IPR016476">
    <property type="entry name" value="SH3_dom_pro"/>
</dbReference>
<evidence type="ECO:0000259" key="9">
    <source>
        <dbReference type="SMART" id="SM00287"/>
    </source>
</evidence>
<dbReference type="GO" id="GO:0016020">
    <property type="term" value="C:membrane"/>
    <property type="evidence" value="ECO:0007669"/>
    <property type="project" value="UniProtKB-SubCell"/>
</dbReference>
<accession>A0A8J6QMY7</accession>
<gene>
    <name evidence="10" type="ORF">ICT70_13565</name>
</gene>
<feature type="chain" id="PRO_5035244175" evidence="8">
    <location>
        <begin position="23"/>
        <end position="223"/>
    </location>
</feature>
<keyword evidence="2 7" id="KW-0812">Transmembrane</keyword>
<keyword evidence="6" id="KW-0175">Coiled coil</keyword>
<dbReference type="SMART" id="SM00287">
    <property type="entry name" value="SH3b"/>
    <property type="match status" value="1"/>
</dbReference>
<dbReference type="Proteomes" id="UP000632828">
    <property type="component" value="Unassembled WGS sequence"/>
</dbReference>
<evidence type="ECO:0000256" key="8">
    <source>
        <dbReference type="SAM" id="SignalP"/>
    </source>
</evidence>
<sequence>MKFKLLFLVSLLATLLAGTAMAETRYVSDTLLVTVRSNTTNDYQVLARLLSNTPVTILGEQGSFYRLRTVDGTEGYVQKQYITGELPKTLIIDQLQKHIAALEEGNRQLQARYTELQESNGDAAETTNLVVQLEETRTQLKQVTEQYENLRENSADVLTLYENNQLLEEQNQSLNREVQVLREENSSFHRSNMIQWFLAGAGVFLGGWFIGKISRQKTRSFSR</sequence>
<evidence type="ECO:0000256" key="4">
    <source>
        <dbReference type="ARBA" id="ARBA00022989"/>
    </source>
</evidence>
<evidence type="ECO:0000256" key="7">
    <source>
        <dbReference type="SAM" id="Phobius"/>
    </source>
</evidence>
<feature type="transmembrane region" description="Helical" evidence="7">
    <location>
        <begin position="193"/>
        <end position="211"/>
    </location>
</feature>
<dbReference type="RefSeq" id="WP_191157540.1">
    <property type="nucleotide sequence ID" value="NZ_JACWUN010000019.1"/>
</dbReference>
<dbReference type="InterPro" id="IPR003646">
    <property type="entry name" value="SH3-like_bac-type"/>
</dbReference>
<reference evidence="10" key="1">
    <citation type="submission" date="2020-09" db="EMBL/GenBank/DDBJ databases">
        <title>Pelobacter alkaliphilus sp. nov., a novel anaerobic arsenate-reducing bacterium from terrestrial mud volcano.</title>
        <authorList>
            <person name="Khomyakova M.A."/>
            <person name="Merkel A.Y."/>
            <person name="Slobodkin A.I."/>
        </authorList>
    </citation>
    <scope>NUCLEOTIDE SEQUENCE</scope>
    <source>
        <strain evidence="10">M08fum</strain>
    </source>
</reference>
<keyword evidence="11" id="KW-1185">Reference proteome</keyword>
<comment type="subcellular location">
    <subcellularLocation>
        <location evidence="1">Membrane</location>
        <topology evidence="1">Single-pass membrane protein</topology>
    </subcellularLocation>
</comment>
<organism evidence="10 11">
    <name type="scientific">Pelovirga terrestris</name>
    <dbReference type="NCBI Taxonomy" id="2771352"/>
    <lineage>
        <taxon>Bacteria</taxon>
        <taxon>Pseudomonadati</taxon>
        <taxon>Thermodesulfobacteriota</taxon>
        <taxon>Desulfuromonadia</taxon>
        <taxon>Geobacterales</taxon>
        <taxon>Geobacteraceae</taxon>
        <taxon>Pelovirga</taxon>
    </lineage>
</organism>
<evidence type="ECO:0000256" key="2">
    <source>
        <dbReference type="ARBA" id="ARBA00022692"/>
    </source>
</evidence>
<evidence type="ECO:0000256" key="1">
    <source>
        <dbReference type="ARBA" id="ARBA00004167"/>
    </source>
</evidence>
<feature type="signal peptide" evidence="8">
    <location>
        <begin position="1"/>
        <end position="22"/>
    </location>
</feature>
<keyword evidence="3 8" id="KW-0732">Signal</keyword>
<name>A0A8J6QMY7_9BACT</name>
<evidence type="ECO:0000313" key="11">
    <source>
        <dbReference type="Proteomes" id="UP000632828"/>
    </source>
</evidence>
<protein>
    <submittedName>
        <fullName evidence="10">TIGR04211 family SH3 domain-containing protein</fullName>
    </submittedName>
</protein>
<evidence type="ECO:0000256" key="6">
    <source>
        <dbReference type="SAM" id="Coils"/>
    </source>
</evidence>
<dbReference type="NCBIfam" id="TIGR04211">
    <property type="entry name" value="SH3_and_anchor"/>
    <property type="match status" value="1"/>
</dbReference>
<evidence type="ECO:0000256" key="3">
    <source>
        <dbReference type="ARBA" id="ARBA00022729"/>
    </source>
</evidence>
<dbReference type="Gene3D" id="2.30.30.40">
    <property type="entry name" value="SH3 Domains"/>
    <property type="match status" value="1"/>
</dbReference>
<dbReference type="Pfam" id="PF08239">
    <property type="entry name" value="SH3_3"/>
    <property type="match status" value="1"/>
</dbReference>
<keyword evidence="5 7" id="KW-0472">Membrane</keyword>
<feature type="domain" description="SH3b" evidence="9">
    <location>
        <begin position="22"/>
        <end position="85"/>
    </location>
</feature>
<comment type="caution">
    <text evidence="10">The sequence shown here is derived from an EMBL/GenBank/DDBJ whole genome shotgun (WGS) entry which is preliminary data.</text>
</comment>
<evidence type="ECO:0000313" key="10">
    <source>
        <dbReference type="EMBL" id="MBD1401689.1"/>
    </source>
</evidence>